<dbReference type="Gene3D" id="3.40.50.300">
    <property type="entry name" value="P-loop containing nucleotide triphosphate hydrolases"/>
    <property type="match status" value="1"/>
</dbReference>
<proteinExistence type="predicted"/>
<sequence length="95" mass="10370">DPESARKVMDILADINRHDGKTVVVTLHQVDYALRYCPRAVALKGGRILFDGSSEHLSEGFLNELYGAEGDTPLLFSDRARRGAESQPELTLAGA</sequence>
<dbReference type="EMBL" id="QORE01003707">
    <property type="protein sequence ID" value="RCI67724.1"/>
    <property type="molecule type" value="Genomic_DNA"/>
</dbReference>
<keyword evidence="1" id="KW-0067">ATP-binding</keyword>
<evidence type="ECO:0000313" key="1">
    <source>
        <dbReference type="EMBL" id="RCI67724.1"/>
    </source>
</evidence>
<dbReference type="AlphaFoldDB" id="A0A367LUT3"/>
<dbReference type="SUPFAM" id="SSF52540">
    <property type="entry name" value="P-loop containing nucleoside triphosphate hydrolases"/>
    <property type="match status" value="1"/>
</dbReference>
<dbReference type="InterPro" id="IPR027417">
    <property type="entry name" value="P-loop_NTPase"/>
</dbReference>
<gene>
    <name evidence="1" type="ORF">DT376_43100</name>
</gene>
<evidence type="ECO:0000313" key="2">
    <source>
        <dbReference type="Proteomes" id="UP000253594"/>
    </source>
</evidence>
<protein>
    <submittedName>
        <fullName evidence="1">Phosphonate ABC transporter ATP-binding protein</fullName>
    </submittedName>
</protein>
<keyword evidence="1" id="KW-0547">Nucleotide-binding</keyword>
<dbReference type="GO" id="GO:0005524">
    <property type="term" value="F:ATP binding"/>
    <property type="evidence" value="ECO:0007669"/>
    <property type="project" value="UniProtKB-KW"/>
</dbReference>
<name>A0A367LUT3_PSEAI</name>
<feature type="non-terminal residue" evidence="1">
    <location>
        <position position="1"/>
    </location>
</feature>
<reference evidence="1 2" key="1">
    <citation type="submission" date="2018-07" db="EMBL/GenBank/DDBJ databases">
        <title>Mechanisms of high-level aminoglycoside resistance among Gram-negative pathogens in Brazil.</title>
        <authorList>
            <person name="Ballaben A.S."/>
            <person name="Darini A.L.C."/>
            <person name="Doi Y."/>
        </authorList>
    </citation>
    <scope>NUCLEOTIDE SEQUENCE [LARGE SCALE GENOMIC DNA]</scope>
    <source>
        <strain evidence="1 2">B2-305</strain>
    </source>
</reference>
<dbReference type="Proteomes" id="UP000253594">
    <property type="component" value="Unassembled WGS sequence"/>
</dbReference>
<organism evidence="1 2">
    <name type="scientific">Pseudomonas aeruginosa</name>
    <dbReference type="NCBI Taxonomy" id="287"/>
    <lineage>
        <taxon>Bacteria</taxon>
        <taxon>Pseudomonadati</taxon>
        <taxon>Pseudomonadota</taxon>
        <taxon>Gammaproteobacteria</taxon>
        <taxon>Pseudomonadales</taxon>
        <taxon>Pseudomonadaceae</taxon>
        <taxon>Pseudomonas</taxon>
    </lineage>
</organism>
<comment type="caution">
    <text evidence="1">The sequence shown here is derived from an EMBL/GenBank/DDBJ whole genome shotgun (WGS) entry which is preliminary data.</text>
</comment>
<accession>A0A367LUT3</accession>